<dbReference type="Pfam" id="PF05795">
    <property type="entry name" value="Plasmodium_Vir"/>
    <property type="match status" value="1"/>
</dbReference>
<dbReference type="AlphaFoldDB" id="A0A1A8WWY8"/>
<dbReference type="EMBL" id="FLQU01002195">
    <property type="protein sequence ID" value="SBS95875.1"/>
    <property type="molecule type" value="Genomic_DNA"/>
</dbReference>
<evidence type="ECO:0000313" key="1">
    <source>
        <dbReference type="EMBL" id="SBS95875.1"/>
    </source>
</evidence>
<protein>
    <submittedName>
        <fullName evidence="1">PIR Superfamily Protein</fullName>
    </submittedName>
</protein>
<dbReference type="InterPro" id="IPR008780">
    <property type="entry name" value="Plasmodium_Vir"/>
</dbReference>
<name>A0A1A8WWY8_PLAOA</name>
<accession>A0A1A8WWY8</accession>
<evidence type="ECO:0000313" key="2">
    <source>
        <dbReference type="Proteomes" id="UP000078560"/>
    </source>
</evidence>
<gene>
    <name evidence="1" type="ORF">POVCU2_0099430</name>
</gene>
<organism evidence="1 2">
    <name type="scientific">Plasmodium ovale curtisi</name>
    <dbReference type="NCBI Taxonomy" id="864141"/>
    <lineage>
        <taxon>Eukaryota</taxon>
        <taxon>Sar</taxon>
        <taxon>Alveolata</taxon>
        <taxon>Apicomplexa</taxon>
        <taxon>Aconoidasida</taxon>
        <taxon>Haemosporida</taxon>
        <taxon>Plasmodiidae</taxon>
        <taxon>Plasmodium</taxon>
        <taxon>Plasmodium (Plasmodium)</taxon>
    </lineage>
</organism>
<dbReference type="Proteomes" id="UP000078560">
    <property type="component" value="Unassembled WGS sequence"/>
</dbReference>
<sequence>MQAPVNIHTTNSELLYSRIDDRFIHKGDDDECEKFKNELASQFKDYSGISSFCSRFTGILNYYTDFPSFDFVNKYRCKYFNLWIYESLSKLCDNVYDDKCIRIMRKTEEIWGNNNLEGKCKPEFISYMNDSNYEKMKKLYKFAVNYKFLQKYFGKGQYLCSADQKTYIQENLKLYELVKNECKYDTSSLHCVALKNFHDVYKEEELPKEYCKGEISVEVISREIKESLAQTESNRHTHVGILPSEYDQEQVEQLDNSDLPSVDGTSPVSNIYKATAFSIPIFGILFIFFAAYKFTPAGSLVHGFLLGKKNFSHNKTEEENYEFLEDTLNTMNENTNGNFHHFGYYPKSNIL</sequence>
<reference evidence="2" key="1">
    <citation type="submission" date="2016-05" db="EMBL/GenBank/DDBJ databases">
        <authorList>
            <person name="Naeem Raeece"/>
        </authorList>
    </citation>
    <scope>NUCLEOTIDE SEQUENCE [LARGE SCALE GENOMIC DNA]</scope>
</reference>
<proteinExistence type="predicted"/>